<dbReference type="EMBL" id="LFZO01000673">
    <property type="protein sequence ID" value="KXT00669.1"/>
    <property type="molecule type" value="Genomic_DNA"/>
</dbReference>
<dbReference type="Proteomes" id="UP000073492">
    <property type="component" value="Unassembled WGS sequence"/>
</dbReference>
<dbReference type="OrthoDB" id="203381at2759"/>
<comment type="caution">
    <text evidence="1">The sequence shown here is derived from an EMBL/GenBank/DDBJ whole genome shotgun (WGS) entry which is preliminary data.</text>
</comment>
<sequence>MAPRTFLQHFSRTRIPSRFASRIFIPSTSITSRFYSSDQVEAPEYLDANERRVFDLVKAGLEPSKLEVQDISGVRDQMAVKDMACQMSYVLDLRPSLCDTTCKIQGISEGDRETANMDCVQVDVGFTLT</sequence>
<evidence type="ECO:0000313" key="1">
    <source>
        <dbReference type="EMBL" id="KXT00669.1"/>
    </source>
</evidence>
<proteinExistence type="predicted"/>
<evidence type="ECO:0000313" key="2">
    <source>
        <dbReference type="Proteomes" id="UP000073492"/>
    </source>
</evidence>
<reference evidence="1 2" key="1">
    <citation type="submission" date="2015-07" db="EMBL/GenBank/DDBJ databases">
        <title>Comparative genomics of the Sigatoka disease complex on banana suggests a link between parallel evolutionary changes in Pseudocercospora fijiensis and Pseudocercospora eumusae and increased virulence on the banana host.</title>
        <authorList>
            <person name="Chang T.-C."/>
            <person name="Salvucci A."/>
            <person name="Crous P.W."/>
            <person name="Stergiopoulos I."/>
        </authorList>
    </citation>
    <scope>NUCLEOTIDE SEQUENCE [LARGE SCALE GENOMIC DNA]</scope>
    <source>
        <strain evidence="1 2">CBS 116634</strain>
    </source>
</reference>
<organism evidence="1 2">
    <name type="scientific">Pseudocercospora musae</name>
    <dbReference type="NCBI Taxonomy" id="113226"/>
    <lineage>
        <taxon>Eukaryota</taxon>
        <taxon>Fungi</taxon>
        <taxon>Dikarya</taxon>
        <taxon>Ascomycota</taxon>
        <taxon>Pezizomycotina</taxon>
        <taxon>Dothideomycetes</taxon>
        <taxon>Dothideomycetidae</taxon>
        <taxon>Mycosphaerellales</taxon>
        <taxon>Mycosphaerellaceae</taxon>
        <taxon>Pseudocercospora</taxon>
    </lineage>
</organism>
<dbReference type="AlphaFoldDB" id="A0A139HE60"/>
<keyword evidence="2" id="KW-1185">Reference proteome</keyword>
<gene>
    <name evidence="1" type="ORF">AC579_9546</name>
</gene>
<dbReference type="STRING" id="113226.A0A139HE60"/>
<accession>A0A139HE60</accession>
<name>A0A139HE60_9PEZI</name>
<protein>
    <submittedName>
        <fullName evidence="1">Uncharacterized protein</fullName>
    </submittedName>
</protein>